<dbReference type="EnsemblPlants" id="AUR62030625-RA">
    <property type="protein sequence ID" value="AUR62030625-RA:cds"/>
    <property type="gene ID" value="AUR62030625"/>
</dbReference>
<dbReference type="Proteomes" id="UP000596660">
    <property type="component" value="Unplaced"/>
</dbReference>
<evidence type="ECO:0000259" key="8">
    <source>
        <dbReference type="PROSITE" id="PS50845"/>
    </source>
</evidence>
<evidence type="ECO:0000256" key="2">
    <source>
        <dbReference type="ARBA" id="ARBA00022692"/>
    </source>
</evidence>
<keyword evidence="10" id="KW-1185">Reference proteome</keyword>
<keyword evidence="3 6" id="KW-0256">Endoplasmic reticulum</keyword>
<feature type="region of interest" description="Disordered" evidence="7">
    <location>
        <begin position="1"/>
        <end position="21"/>
    </location>
</feature>
<feature type="transmembrane region" description="Helical" evidence="6">
    <location>
        <begin position="59"/>
        <end position="76"/>
    </location>
</feature>
<reference evidence="9" key="2">
    <citation type="submission" date="2021-03" db="UniProtKB">
        <authorList>
            <consortium name="EnsemblPlants"/>
        </authorList>
    </citation>
    <scope>IDENTIFICATION</scope>
</reference>
<proteinExistence type="predicted"/>
<protein>
    <recommendedName>
        <fullName evidence="6">Reticulon-like protein</fullName>
    </recommendedName>
</protein>
<evidence type="ECO:0000256" key="6">
    <source>
        <dbReference type="RuleBase" id="RU363132"/>
    </source>
</evidence>
<dbReference type="PANTHER" id="PTHR10994">
    <property type="entry name" value="RETICULON"/>
    <property type="match status" value="1"/>
</dbReference>
<dbReference type="Pfam" id="PF02453">
    <property type="entry name" value="Reticulon"/>
    <property type="match status" value="1"/>
</dbReference>
<evidence type="ECO:0000256" key="4">
    <source>
        <dbReference type="ARBA" id="ARBA00022989"/>
    </source>
</evidence>
<feature type="domain" description="Reticulon" evidence="8">
    <location>
        <begin position="50"/>
        <end position="157"/>
    </location>
</feature>
<feature type="compositionally biased region" description="Polar residues" evidence="7">
    <location>
        <begin position="1"/>
        <end position="11"/>
    </location>
</feature>
<dbReference type="GO" id="GO:0005789">
    <property type="term" value="C:endoplasmic reticulum membrane"/>
    <property type="evidence" value="ECO:0007669"/>
    <property type="project" value="UniProtKB-SubCell"/>
</dbReference>
<dbReference type="InterPro" id="IPR003388">
    <property type="entry name" value="Reticulon"/>
</dbReference>
<keyword evidence="4 6" id="KW-1133">Transmembrane helix</keyword>
<name>A0A803MJP2_CHEQI</name>
<dbReference type="GO" id="GO:0009617">
    <property type="term" value="P:response to bacterium"/>
    <property type="evidence" value="ECO:0007669"/>
    <property type="project" value="InterPro"/>
</dbReference>
<dbReference type="AlphaFoldDB" id="A0A803MJP2"/>
<evidence type="ECO:0000256" key="1">
    <source>
        <dbReference type="ARBA" id="ARBA00004477"/>
    </source>
</evidence>
<reference evidence="9" key="1">
    <citation type="journal article" date="2017" name="Nature">
        <title>The genome of Chenopodium quinoa.</title>
        <authorList>
            <person name="Jarvis D.E."/>
            <person name="Ho Y.S."/>
            <person name="Lightfoot D.J."/>
            <person name="Schmoeckel S.M."/>
            <person name="Li B."/>
            <person name="Borm T.J.A."/>
            <person name="Ohyanagi H."/>
            <person name="Mineta K."/>
            <person name="Michell C.T."/>
            <person name="Saber N."/>
            <person name="Kharbatia N.M."/>
            <person name="Rupper R.R."/>
            <person name="Sharp A.R."/>
            <person name="Dally N."/>
            <person name="Boughton B.A."/>
            <person name="Woo Y.H."/>
            <person name="Gao G."/>
            <person name="Schijlen E.G.W.M."/>
            <person name="Guo X."/>
            <person name="Momin A.A."/>
            <person name="Negrao S."/>
            <person name="Al-Babili S."/>
            <person name="Gehring C."/>
            <person name="Roessner U."/>
            <person name="Jung C."/>
            <person name="Murphy K."/>
            <person name="Arold S.T."/>
            <person name="Gojobori T."/>
            <person name="van der Linden C.G."/>
            <person name="van Loo E.N."/>
            <person name="Jellen E.N."/>
            <person name="Maughan P.J."/>
            <person name="Tester M."/>
        </authorList>
    </citation>
    <scope>NUCLEOTIDE SEQUENCE [LARGE SCALE GENOMIC DNA]</scope>
    <source>
        <strain evidence="9">cv. PI 614886</strain>
    </source>
</reference>
<evidence type="ECO:0000313" key="9">
    <source>
        <dbReference type="EnsemblPlants" id="AUR62030625-RA:cds"/>
    </source>
</evidence>
<keyword evidence="2 6" id="KW-0812">Transmembrane</keyword>
<evidence type="ECO:0000256" key="5">
    <source>
        <dbReference type="ARBA" id="ARBA00023136"/>
    </source>
</evidence>
<accession>A0A803MJP2</accession>
<evidence type="ECO:0000256" key="7">
    <source>
        <dbReference type="SAM" id="MobiDB-lite"/>
    </source>
</evidence>
<organism evidence="9 10">
    <name type="scientific">Chenopodium quinoa</name>
    <name type="common">Quinoa</name>
    <dbReference type="NCBI Taxonomy" id="63459"/>
    <lineage>
        <taxon>Eukaryota</taxon>
        <taxon>Viridiplantae</taxon>
        <taxon>Streptophyta</taxon>
        <taxon>Embryophyta</taxon>
        <taxon>Tracheophyta</taxon>
        <taxon>Spermatophyta</taxon>
        <taxon>Magnoliopsida</taxon>
        <taxon>eudicotyledons</taxon>
        <taxon>Gunneridae</taxon>
        <taxon>Pentapetalae</taxon>
        <taxon>Caryophyllales</taxon>
        <taxon>Chenopodiaceae</taxon>
        <taxon>Chenopodioideae</taxon>
        <taxon>Atripliceae</taxon>
        <taxon>Chenopodium</taxon>
    </lineage>
</organism>
<feature type="transmembrane region" description="Helical" evidence="6">
    <location>
        <begin position="82"/>
        <end position="100"/>
    </location>
</feature>
<comment type="subcellular location">
    <subcellularLocation>
        <location evidence="1 6">Endoplasmic reticulum membrane</location>
        <topology evidence="1 6">Multi-pass membrane protein</topology>
    </subcellularLocation>
</comment>
<dbReference type="PROSITE" id="PS50845">
    <property type="entry name" value="RETICULON"/>
    <property type="match status" value="1"/>
</dbReference>
<evidence type="ECO:0000256" key="3">
    <source>
        <dbReference type="ARBA" id="ARBA00022824"/>
    </source>
</evidence>
<evidence type="ECO:0000313" key="10">
    <source>
        <dbReference type="Proteomes" id="UP000596660"/>
    </source>
</evidence>
<dbReference type="InterPro" id="IPR045064">
    <property type="entry name" value="Reticulon-like"/>
</dbReference>
<sequence>MEHLQDQSNSELDGEQKRDVGGITSTSCSSVYRLFGRQKPMHQIMGGGQAADVILWKKWHLSCGVIVVATVAWLLFEQSGLPFLSVSSDVLLILIVLQFLRSNYAVVTNRQLEELPELELSEDLVTSAAASFRVKVNYFLLMAHDITLGKDFRLFFKSKHIDVRYHWIWDVLDVKCLELEKIHTDNNGSDMMTKALPRGTIIFVTIPALYSRYEEKIDKFAGFVHQRFSRQYKVVDEDIVRRLSRSTSKDKDE</sequence>
<dbReference type="Gramene" id="AUR62030625-RA">
    <property type="protein sequence ID" value="AUR62030625-RA:cds"/>
    <property type="gene ID" value="AUR62030625"/>
</dbReference>
<keyword evidence="5 6" id="KW-0472">Membrane</keyword>
<dbReference type="PANTHER" id="PTHR10994:SF67">
    <property type="entry name" value="RETICULON-LIKE PROTEIN B16"/>
    <property type="match status" value="1"/>
</dbReference>
<dbReference type="OMA" id="RKVDKCC"/>